<dbReference type="Pfam" id="PF26142">
    <property type="entry name" value="DD_DDX21-DDX50"/>
    <property type="match status" value="1"/>
</dbReference>
<feature type="domain" description="Helicase ATP-binding" evidence="11">
    <location>
        <begin position="146"/>
        <end position="326"/>
    </location>
</feature>
<dbReference type="InterPro" id="IPR001650">
    <property type="entry name" value="Helicase_C-like"/>
</dbReference>
<dbReference type="PROSITE" id="PS51194">
    <property type="entry name" value="HELICASE_CTER"/>
    <property type="match status" value="1"/>
</dbReference>
<dbReference type="CDD" id="cd12937">
    <property type="entry name" value="GUCT_RH7_like"/>
    <property type="match status" value="1"/>
</dbReference>
<protein>
    <recommendedName>
        <fullName evidence="3">RNA helicase</fullName>
        <ecNumber evidence="3">3.6.4.13</ecNumber>
    </recommendedName>
</protein>
<gene>
    <name evidence="13" type="ORF">SNE40_020236</name>
</gene>
<dbReference type="FunFam" id="3.40.50.300:FF:001168">
    <property type="entry name" value="nucleolar RNA helicase 2"/>
    <property type="match status" value="1"/>
</dbReference>
<dbReference type="PANTHER" id="PTHR47963">
    <property type="entry name" value="DEAD-BOX ATP-DEPENDENT RNA HELICASE 47, MITOCHONDRIAL"/>
    <property type="match status" value="1"/>
</dbReference>
<dbReference type="SMART" id="SM00487">
    <property type="entry name" value="DEXDc"/>
    <property type="match status" value="1"/>
</dbReference>
<dbReference type="InterPro" id="IPR014001">
    <property type="entry name" value="Helicase_ATP-bd"/>
</dbReference>
<dbReference type="SMART" id="SM00490">
    <property type="entry name" value="HELICc"/>
    <property type="match status" value="1"/>
</dbReference>
<keyword evidence="7" id="KW-0067">ATP-binding</keyword>
<keyword evidence="4" id="KW-0547">Nucleotide-binding</keyword>
<evidence type="ECO:0000256" key="6">
    <source>
        <dbReference type="ARBA" id="ARBA00022806"/>
    </source>
</evidence>
<dbReference type="PANTHER" id="PTHR47963:SF8">
    <property type="entry name" value="ATP-DEPENDENT RNA HELICASE DEAD"/>
    <property type="match status" value="1"/>
</dbReference>
<dbReference type="Pfam" id="PF00271">
    <property type="entry name" value="Helicase_C"/>
    <property type="match status" value="1"/>
</dbReference>
<comment type="similarity">
    <text evidence="2">Belongs to the DEAD box helicase family. DDX21/DDX50 subfamily.</text>
</comment>
<dbReference type="InterPro" id="IPR027417">
    <property type="entry name" value="P-loop_NTPase"/>
</dbReference>
<keyword evidence="9" id="KW-0539">Nucleus</keyword>
<dbReference type="Proteomes" id="UP001347796">
    <property type="component" value="Unassembled WGS sequence"/>
</dbReference>
<dbReference type="Gene3D" id="3.30.70.2280">
    <property type="match status" value="1"/>
</dbReference>
<keyword evidence="5" id="KW-0378">Hydrolase</keyword>
<dbReference type="InterPro" id="IPR035979">
    <property type="entry name" value="RBD_domain_sf"/>
</dbReference>
<dbReference type="CDD" id="cd18787">
    <property type="entry name" value="SF2_C_DEAD"/>
    <property type="match status" value="1"/>
</dbReference>
<dbReference type="GO" id="GO:0016787">
    <property type="term" value="F:hydrolase activity"/>
    <property type="evidence" value="ECO:0007669"/>
    <property type="project" value="UniProtKB-KW"/>
</dbReference>
<accession>A0AAN8GJX4</accession>
<evidence type="ECO:0000256" key="9">
    <source>
        <dbReference type="ARBA" id="ARBA00023242"/>
    </source>
</evidence>
<evidence type="ECO:0000259" key="11">
    <source>
        <dbReference type="PROSITE" id="PS51192"/>
    </source>
</evidence>
<evidence type="ECO:0000313" key="14">
    <source>
        <dbReference type="Proteomes" id="UP001347796"/>
    </source>
</evidence>
<evidence type="ECO:0000256" key="1">
    <source>
        <dbReference type="ARBA" id="ARBA00004123"/>
    </source>
</evidence>
<evidence type="ECO:0000256" key="7">
    <source>
        <dbReference type="ARBA" id="ARBA00022840"/>
    </source>
</evidence>
<dbReference type="AlphaFoldDB" id="A0AAN8GJX4"/>
<dbReference type="SUPFAM" id="SSF54928">
    <property type="entry name" value="RNA-binding domain, RBD"/>
    <property type="match status" value="1"/>
</dbReference>
<dbReference type="GO" id="GO:0005524">
    <property type="term" value="F:ATP binding"/>
    <property type="evidence" value="ECO:0007669"/>
    <property type="project" value="UniProtKB-KW"/>
</dbReference>
<evidence type="ECO:0000313" key="13">
    <source>
        <dbReference type="EMBL" id="KAK6169124.1"/>
    </source>
</evidence>
<dbReference type="Pfam" id="PF00270">
    <property type="entry name" value="DEAD"/>
    <property type="match status" value="1"/>
</dbReference>
<dbReference type="GO" id="GO:0003724">
    <property type="term" value="F:RNA helicase activity"/>
    <property type="evidence" value="ECO:0007669"/>
    <property type="project" value="UniProtKB-EC"/>
</dbReference>
<dbReference type="EMBL" id="JAZGQO010000015">
    <property type="protein sequence ID" value="KAK6169124.1"/>
    <property type="molecule type" value="Genomic_DNA"/>
</dbReference>
<dbReference type="EC" id="3.6.4.13" evidence="3"/>
<evidence type="ECO:0000256" key="3">
    <source>
        <dbReference type="ARBA" id="ARBA00012552"/>
    </source>
</evidence>
<feature type="region of interest" description="Disordered" evidence="10">
    <location>
        <begin position="1"/>
        <end position="115"/>
    </location>
</feature>
<dbReference type="Gene3D" id="3.40.50.300">
    <property type="entry name" value="P-loop containing nucleotide triphosphate hydrolases"/>
    <property type="match status" value="2"/>
</dbReference>
<dbReference type="Pfam" id="PF08152">
    <property type="entry name" value="GUCT"/>
    <property type="match status" value="1"/>
</dbReference>
<reference evidence="13 14" key="1">
    <citation type="submission" date="2024-01" db="EMBL/GenBank/DDBJ databases">
        <title>The genome of the rayed Mediterranean limpet Patella caerulea (Linnaeus, 1758).</title>
        <authorList>
            <person name="Anh-Thu Weber A."/>
            <person name="Halstead-Nussloch G."/>
        </authorList>
    </citation>
    <scope>NUCLEOTIDE SEQUENCE [LARGE SCALE GENOMIC DNA]</scope>
    <source>
        <strain evidence="13">AATW-2023a</strain>
        <tissue evidence="13">Whole specimen</tissue>
    </source>
</reference>
<dbReference type="InterPro" id="IPR011545">
    <property type="entry name" value="DEAD/DEAH_box_helicase_dom"/>
</dbReference>
<dbReference type="InterPro" id="IPR050547">
    <property type="entry name" value="DEAD_box_RNA_helicases"/>
</dbReference>
<name>A0AAN8GJX4_PATCE</name>
<keyword evidence="6" id="KW-0347">Helicase</keyword>
<dbReference type="GO" id="GO:0005634">
    <property type="term" value="C:nucleus"/>
    <property type="evidence" value="ECO:0007669"/>
    <property type="project" value="UniProtKB-SubCell"/>
</dbReference>
<organism evidence="13 14">
    <name type="scientific">Patella caerulea</name>
    <name type="common">Rayed Mediterranean limpet</name>
    <dbReference type="NCBI Taxonomy" id="87958"/>
    <lineage>
        <taxon>Eukaryota</taxon>
        <taxon>Metazoa</taxon>
        <taxon>Spiralia</taxon>
        <taxon>Lophotrochozoa</taxon>
        <taxon>Mollusca</taxon>
        <taxon>Gastropoda</taxon>
        <taxon>Patellogastropoda</taxon>
        <taxon>Patelloidea</taxon>
        <taxon>Patellidae</taxon>
        <taxon>Patella</taxon>
    </lineage>
</organism>
<evidence type="ECO:0000256" key="8">
    <source>
        <dbReference type="ARBA" id="ARBA00022884"/>
    </source>
</evidence>
<comment type="subcellular location">
    <subcellularLocation>
        <location evidence="1">Nucleus</location>
    </subcellularLocation>
</comment>
<evidence type="ECO:0000256" key="4">
    <source>
        <dbReference type="ARBA" id="ARBA00022741"/>
    </source>
</evidence>
<evidence type="ECO:0000259" key="12">
    <source>
        <dbReference type="PROSITE" id="PS51194"/>
    </source>
</evidence>
<feature type="domain" description="Helicase C-terminal" evidence="12">
    <location>
        <begin position="359"/>
        <end position="502"/>
    </location>
</feature>
<comment type="caution">
    <text evidence="13">The sequence shown here is derived from an EMBL/GenBank/DDBJ whole genome shotgun (WGS) entry which is preliminary data.</text>
</comment>
<proteinExistence type="inferred from homology"/>
<feature type="compositionally biased region" description="Basic residues" evidence="10">
    <location>
        <begin position="13"/>
        <end position="23"/>
    </location>
</feature>
<evidence type="ECO:0000256" key="2">
    <source>
        <dbReference type="ARBA" id="ARBA00006517"/>
    </source>
</evidence>
<dbReference type="InterPro" id="IPR012562">
    <property type="entry name" value="GUCT"/>
</dbReference>
<keyword evidence="14" id="KW-1185">Reference proteome</keyword>
<dbReference type="GO" id="GO:0003723">
    <property type="term" value="F:RNA binding"/>
    <property type="evidence" value="ECO:0007669"/>
    <property type="project" value="UniProtKB-KW"/>
</dbReference>
<feature type="compositionally biased region" description="Basic and acidic residues" evidence="10">
    <location>
        <begin position="44"/>
        <end position="97"/>
    </location>
</feature>
<sequence>MKLTESTSDVKIKKDKSLKKKKKDQTEDEEEEVVVKKDKKEKKEKKDKSSKKEKSEKIESDIPKTDKKEKKEKLDKKDKKDKKSTTEINGKSKDSHQNGETISEEEELTPQQKAGAFTNFPISPLTIKKLKAKGITYLFPVQSESFDIVYSGADIITQARTGTGKTLAFSLPIIEKLQLDKSPPKRGRLPKVIVMAPTRELAKQVSEDFQAYSTSLVVLCIYGGTPYGPQERVLRSGVDVIVGTPGRINDHIQKGNINLSEIKHVILDEVDNMLDMGFVEIVEEILGHAYRDGEREDKPQTMLFTATLPPWVRKTANKYMRDDVKTIDLIGKDFNKTSKTVQHLAIKCNHGERASILGDIVSVYSGTHGRAMIFCQTKKEADELAISPCIKVEGHVLHGDIAQEKRESVLKGFREGKYKVLITTDVAARGLDIPEVDIVVQCEPSKYADAYIHRSGRTGRAGRSGVCVCLYSSREEYSLRALEYKAGIKFSRIGPPTPEDIIKAASDDAIRALDNVKDDTIQHFIDKAEHLIEQRGAAQALAAALAVISNNTCIESRSLLTAKKGYTTYVCRTQTELFGPGYIWRFLEDNLPDVKEKAQSMTLLKDKMGCAFDVPNEIESSIGDEYEGRNGIVVTRAKQLPEVIQTQSSYGGRSGWGGGGGGGGFRGRNGFNNYSNNRNNYRGSGGSSNGFGYKRKPMGFSSSPGFAKRTKFG</sequence>
<dbReference type="PROSITE" id="PS51192">
    <property type="entry name" value="HELICASE_ATP_BIND_1"/>
    <property type="match status" value="1"/>
</dbReference>
<dbReference type="InterPro" id="IPR059027">
    <property type="entry name" value="DD_DDX21-DDX50"/>
</dbReference>
<evidence type="ECO:0000256" key="10">
    <source>
        <dbReference type="SAM" id="MobiDB-lite"/>
    </source>
</evidence>
<keyword evidence="8" id="KW-0694">RNA-binding</keyword>
<evidence type="ECO:0000256" key="5">
    <source>
        <dbReference type="ARBA" id="ARBA00022801"/>
    </source>
</evidence>
<dbReference type="SUPFAM" id="SSF52540">
    <property type="entry name" value="P-loop containing nucleoside triphosphate hydrolases"/>
    <property type="match status" value="1"/>
</dbReference>